<evidence type="ECO:0000259" key="1">
    <source>
        <dbReference type="Pfam" id="PF04192"/>
    </source>
</evidence>
<evidence type="ECO:0000259" key="2">
    <source>
        <dbReference type="Pfam" id="PF25171"/>
    </source>
</evidence>
<dbReference type="InterPro" id="IPR001680">
    <property type="entry name" value="WD40_rpt"/>
</dbReference>
<dbReference type="PANTHER" id="PTHR22840:SF12">
    <property type="entry name" value="WD REPEAT-CONTAINING PROTEIN 36"/>
    <property type="match status" value="1"/>
</dbReference>
<dbReference type="GO" id="GO:0034388">
    <property type="term" value="C:Pwp2p-containing subcomplex of 90S preribosome"/>
    <property type="evidence" value="ECO:0007669"/>
    <property type="project" value="TreeGrafter"/>
</dbReference>
<dbReference type="PANTHER" id="PTHR22840">
    <property type="entry name" value="WD REPEAT-CONTAINING PROTEIN 36"/>
    <property type="match status" value="1"/>
</dbReference>
<dbReference type="Pfam" id="PF04192">
    <property type="entry name" value="Utp21"/>
    <property type="match status" value="1"/>
</dbReference>
<protein>
    <submittedName>
        <fullName evidence="3">WD repeat-containing protein 36</fullName>
    </submittedName>
</protein>
<dbReference type="Gene3D" id="2.130.10.10">
    <property type="entry name" value="YVTN repeat-like/Quinoprotein amine dehydrogenase"/>
    <property type="match status" value="3"/>
</dbReference>
<gene>
    <name evidence="3" type="ORF">MS3_09282</name>
</gene>
<dbReference type="SUPFAM" id="SSF50978">
    <property type="entry name" value="WD40 repeat-like"/>
    <property type="match status" value="2"/>
</dbReference>
<sequence>MVVGGSQQESLDSGFVLLGTRQQGDPLESPIKCFTSCGNVLVAASGETIYIFRNSRYLLQRLQHHTNIITHLCSLEDSFLVSVDEGGFTQVWNSKSWGFDSAVTCLQQAPAFNVCAIGLADGRVVIHNLKYDDTLMTFAQDGGAITSIGFRSGLHGLQSPSNVDENSRITLLPDDNNDVYLITGCETGYINCWKLQNNGKSRSVGEARNLHWGSVITIYCIPGGDGANGIVTSGTDNCIKVSYFDRSDGSPRTVYRRIGHSQPPNRILFWPGCSAGGGLLLSAGKDGVLRIFSTFNENMNKSLGCAYAPGVPDRRKTTRQQRSSWLLSDVVHMAACSTRAEAWDSVVAIHSGKRQVTSWNFAKATRGQHWFDPLKFHGCYGEANRLYKNIVATCAYLTSCGNYALIGYSSGDVFKFNMQSGLERGSYGSPTAHLCSIVGLAVNNVNRVTITVGESEIRFWSFHEHKLHGQLDLPSTSLLVRFHADSDVLAVALSNAAITLVDIVHRKVIRTFINSEVQPCVDMVNENCFRVEIPITSIALSRANEFLCTTHSNCLGIYLWDNRATYKHLHLQPLPIDFVPSENQSPVSLPTRILMTRNTCDVIELGMDTDVRKYMDFEYMDDLSSGKCEEHVYISPEQIHCHLLTLSGIPSSFFATLLNLDFIRQRNHQAGKLLNNNTATHAVAENLINLPFFLPVVETNQGLLSADDDFSNGLSTKQQLINKTSNRKRRGLLDKNFEHAIEPIQGLSMRLIQAKSNDEFDKISHDLKSVGTTGLDLEIRLLVPSAEEEMPCLNPKRTKAFYDHVTNPYLKLHGFLRYIINR</sequence>
<dbReference type="Pfam" id="PF25171">
    <property type="entry name" value="Beta-prop_WDR36-Utp21_1st"/>
    <property type="match status" value="1"/>
</dbReference>
<organism evidence="3">
    <name type="scientific">Schistosoma haematobium</name>
    <name type="common">Blood fluke</name>
    <dbReference type="NCBI Taxonomy" id="6185"/>
    <lineage>
        <taxon>Eukaryota</taxon>
        <taxon>Metazoa</taxon>
        <taxon>Spiralia</taxon>
        <taxon>Lophotrochozoa</taxon>
        <taxon>Platyhelminthes</taxon>
        <taxon>Trematoda</taxon>
        <taxon>Digenea</taxon>
        <taxon>Strigeidida</taxon>
        <taxon>Schistosomatoidea</taxon>
        <taxon>Schistosomatidae</taxon>
        <taxon>Schistosoma</taxon>
    </lineage>
</organism>
<feature type="domain" description="WDR36/Utp21 N-terminal" evidence="2">
    <location>
        <begin position="98"/>
        <end position="245"/>
    </location>
</feature>
<dbReference type="AlphaFoldDB" id="A0A095A5C9"/>
<reference evidence="3" key="1">
    <citation type="journal article" date="2012" name="Nat. Genet.">
        <title>Whole-genome sequence of Schistosoma haematobium.</title>
        <authorList>
            <person name="Young N.D."/>
            <person name="Jex A.R."/>
            <person name="Li B."/>
            <person name="Liu S."/>
            <person name="Yang L."/>
            <person name="Xiong Z."/>
            <person name="Li Y."/>
            <person name="Cantacessi C."/>
            <person name="Hall R.S."/>
            <person name="Xu X."/>
            <person name="Chen F."/>
            <person name="Wu X."/>
            <person name="Zerlotini A."/>
            <person name="Oliveira G."/>
            <person name="Hofmann A."/>
            <person name="Zhang G."/>
            <person name="Fang X."/>
            <person name="Kang Y."/>
            <person name="Campbell B.E."/>
            <person name="Loukas A."/>
            <person name="Ranganathan S."/>
            <person name="Rollinson D."/>
            <person name="Rinaldi G."/>
            <person name="Brindley P.J."/>
            <person name="Yang H."/>
            <person name="Wang J."/>
            <person name="Wang J."/>
            <person name="Gasser R.B."/>
        </authorList>
    </citation>
    <scope>NUCLEOTIDE SEQUENCE [LARGE SCALE GENOMIC DNA]</scope>
</reference>
<dbReference type="SMART" id="SM00320">
    <property type="entry name" value="WD40"/>
    <property type="match status" value="5"/>
</dbReference>
<dbReference type="Pfam" id="PF25168">
    <property type="entry name" value="Beta-prop_WDR36-Utp21_2nd"/>
    <property type="match status" value="1"/>
</dbReference>
<name>A0A095A5C9_SCHHA</name>
<evidence type="ECO:0000313" key="3">
    <source>
        <dbReference type="EMBL" id="KGB40794.1"/>
    </source>
</evidence>
<dbReference type="GO" id="GO:0032040">
    <property type="term" value="C:small-subunit processome"/>
    <property type="evidence" value="ECO:0007669"/>
    <property type="project" value="InterPro"/>
</dbReference>
<dbReference type="InterPro" id="IPR007319">
    <property type="entry name" value="WDR36/Utp21_C"/>
</dbReference>
<dbReference type="InterPro" id="IPR059157">
    <property type="entry name" value="WDR36-Utp21_N"/>
</dbReference>
<dbReference type="InterPro" id="IPR036322">
    <property type="entry name" value="WD40_repeat_dom_sf"/>
</dbReference>
<dbReference type="InterPro" id="IPR015943">
    <property type="entry name" value="WD40/YVTN_repeat-like_dom_sf"/>
</dbReference>
<feature type="domain" description="WDR36/Utp21 C-terminal" evidence="1">
    <location>
        <begin position="637"/>
        <end position="786"/>
    </location>
</feature>
<proteinExistence type="predicted"/>
<dbReference type="GO" id="GO:0006364">
    <property type="term" value="P:rRNA processing"/>
    <property type="evidence" value="ECO:0007669"/>
    <property type="project" value="InterPro"/>
</dbReference>
<dbReference type="STRING" id="6185.A0A095A5C9"/>
<dbReference type="EMBL" id="KL251591">
    <property type="protein sequence ID" value="KGB40794.1"/>
    <property type="molecule type" value="Genomic_DNA"/>
</dbReference>
<accession>A0A095A5C9</accession>